<name>A0AAN9BNW1_9CAEN</name>
<dbReference type="Gene3D" id="3.50.4.10">
    <property type="entry name" value="Hepatocyte Growth Factor"/>
    <property type="match status" value="2"/>
</dbReference>
<dbReference type="Proteomes" id="UP001374579">
    <property type="component" value="Unassembled WGS sequence"/>
</dbReference>
<evidence type="ECO:0000313" key="4">
    <source>
        <dbReference type="Proteomes" id="UP001374579"/>
    </source>
</evidence>
<dbReference type="AlphaFoldDB" id="A0AAN9BNW1"/>
<evidence type="ECO:0000313" key="3">
    <source>
        <dbReference type="EMBL" id="KAK7106855.1"/>
    </source>
</evidence>
<reference evidence="3 4" key="1">
    <citation type="submission" date="2024-02" db="EMBL/GenBank/DDBJ databases">
        <title>Chromosome-scale genome assembly of the rough periwinkle Littorina saxatilis.</title>
        <authorList>
            <person name="De Jode A."/>
            <person name="Faria R."/>
            <person name="Formenti G."/>
            <person name="Sims Y."/>
            <person name="Smith T.P."/>
            <person name="Tracey A."/>
            <person name="Wood J.M.D."/>
            <person name="Zagrodzka Z.B."/>
            <person name="Johannesson K."/>
            <person name="Butlin R.K."/>
            <person name="Leder E.H."/>
        </authorList>
    </citation>
    <scope>NUCLEOTIDE SEQUENCE [LARGE SCALE GENOMIC DNA]</scope>
    <source>
        <strain evidence="3">Snail1</strain>
        <tissue evidence="3">Muscle</tissue>
    </source>
</reference>
<keyword evidence="4" id="KW-1185">Reference proteome</keyword>
<feature type="chain" id="PRO_5043028135" description="Apple domain-containing protein" evidence="1">
    <location>
        <begin position="18"/>
        <end position="225"/>
    </location>
</feature>
<accession>A0AAN9BNW1</accession>
<dbReference type="InterPro" id="IPR003609">
    <property type="entry name" value="Pan_app"/>
</dbReference>
<organism evidence="3 4">
    <name type="scientific">Littorina saxatilis</name>
    <dbReference type="NCBI Taxonomy" id="31220"/>
    <lineage>
        <taxon>Eukaryota</taxon>
        <taxon>Metazoa</taxon>
        <taxon>Spiralia</taxon>
        <taxon>Lophotrochozoa</taxon>
        <taxon>Mollusca</taxon>
        <taxon>Gastropoda</taxon>
        <taxon>Caenogastropoda</taxon>
        <taxon>Littorinimorpha</taxon>
        <taxon>Littorinoidea</taxon>
        <taxon>Littorinidae</taxon>
        <taxon>Littorina</taxon>
    </lineage>
</organism>
<dbReference type="Pfam" id="PF00024">
    <property type="entry name" value="PAN_1"/>
    <property type="match status" value="1"/>
</dbReference>
<dbReference type="Pfam" id="PF14295">
    <property type="entry name" value="PAN_4"/>
    <property type="match status" value="1"/>
</dbReference>
<sequence length="225" mass="24333">MPLVLIILVVVLVSGSATTVSTNGHLYTGVGVDDKAFSQNVIFEQPAPSAMHCAALCKLQPRCVTFTFDQEVCRGHTVLVTPITPSTPAPGARSFTRESVIVACTNHSDCSQLQNNSCFDGTCVCTPGFFYSISSDTCVSECPPAKLAGSYTRYREHGMPGIVEASKNDASPEECFDFCNNNTDCLSFDFQKSSPRCMLKYIVATSPGSTFTSSPGYDHYQRQCQ</sequence>
<gene>
    <name evidence="3" type="ORF">V1264_014890</name>
</gene>
<proteinExistence type="predicted"/>
<dbReference type="SMART" id="SM00473">
    <property type="entry name" value="PAN_AP"/>
    <property type="match status" value="1"/>
</dbReference>
<dbReference type="EMBL" id="JBAMIC010000004">
    <property type="protein sequence ID" value="KAK7106855.1"/>
    <property type="molecule type" value="Genomic_DNA"/>
</dbReference>
<feature type="signal peptide" evidence="1">
    <location>
        <begin position="1"/>
        <end position="17"/>
    </location>
</feature>
<dbReference type="SUPFAM" id="SSF57414">
    <property type="entry name" value="Hairpin loop containing domain-like"/>
    <property type="match status" value="1"/>
</dbReference>
<protein>
    <recommendedName>
        <fullName evidence="2">Apple domain-containing protein</fullName>
    </recommendedName>
</protein>
<comment type="caution">
    <text evidence="3">The sequence shown here is derived from an EMBL/GenBank/DDBJ whole genome shotgun (WGS) entry which is preliminary data.</text>
</comment>
<keyword evidence="1" id="KW-0732">Signal</keyword>
<evidence type="ECO:0000259" key="2">
    <source>
        <dbReference type="PROSITE" id="PS50948"/>
    </source>
</evidence>
<feature type="domain" description="Apple" evidence="2">
    <location>
        <begin position="142"/>
        <end position="224"/>
    </location>
</feature>
<evidence type="ECO:0000256" key="1">
    <source>
        <dbReference type="SAM" id="SignalP"/>
    </source>
</evidence>
<dbReference type="PROSITE" id="PS50948">
    <property type="entry name" value="PAN"/>
    <property type="match status" value="1"/>
</dbReference>